<evidence type="ECO:0000256" key="7">
    <source>
        <dbReference type="ARBA" id="ARBA00022824"/>
    </source>
</evidence>
<dbReference type="Proteomes" id="UP000199494">
    <property type="component" value="Unassembled WGS sequence"/>
</dbReference>
<evidence type="ECO:0000256" key="6">
    <source>
        <dbReference type="ARBA" id="ARBA00022692"/>
    </source>
</evidence>
<keyword evidence="9" id="KW-0472">Membrane</keyword>
<evidence type="ECO:0000256" key="5">
    <source>
        <dbReference type="ARBA" id="ARBA00022679"/>
    </source>
</evidence>
<dbReference type="EMBL" id="FMZE01000003">
    <property type="protein sequence ID" value="SDC64896.1"/>
    <property type="molecule type" value="Genomic_DNA"/>
</dbReference>
<name>A0A1G6NC76_9PSEU</name>
<dbReference type="PANTHER" id="PTHR12468:SF2">
    <property type="entry name" value="GPI MANNOSYLTRANSFERASE 2"/>
    <property type="match status" value="1"/>
</dbReference>
<evidence type="ECO:0000256" key="8">
    <source>
        <dbReference type="ARBA" id="ARBA00022989"/>
    </source>
</evidence>
<accession>A0A1G6NC76</accession>
<keyword evidence="6" id="KW-0812">Transmembrane</keyword>
<dbReference type="InterPro" id="IPR007315">
    <property type="entry name" value="PIG-V/Gpi18"/>
</dbReference>
<comment type="pathway">
    <text evidence="2">Glycolipid biosynthesis; glycosylphosphatidylinositol-anchor biosynthesis.</text>
</comment>
<evidence type="ECO:0000256" key="3">
    <source>
        <dbReference type="ARBA" id="ARBA00022502"/>
    </source>
</evidence>
<organism evidence="10 11">
    <name type="scientific">Prauserella marina</name>
    <dbReference type="NCBI Taxonomy" id="530584"/>
    <lineage>
        <taxon>Bacteria</taxon>
        <taxon>Bacillati</taxon>
        <taxon>Actinomycetota</taxon>
        <taxon>Actinomycetes</taxon>
        <taxon>Pseudonocardiales</taxon>
        <taxon>Pseudonocardiaceae</taxon>
        <taxon>Prauserella</taxon>
    </lineage>
</organism>
<dbReference type="GO" id="GO:0016020">
    <property type="term" value="C:membrane"/>
    <property type="evidence" value="ECO:0007669"/>
    <property type="project" value="GOC"/>
</dbReference>
<dbReference type="GO" id="GO:0000009">
    <property type="term" value="F:alpha-1,6-mannosyltransferase activity"/>
    <property type="evidence" value="ECO:0007669"/>
    <property type="project" value="InterPro"/>
</dbReference>
<dbReference type="UniPathway" id="UPA00196"/>
<keyword evidence="3" id="KW-0337">GPI-anchor biosynthesis</keyword>
<evidence type="ECO:0000313" key="11">
    <source>
        <dbReference type="Proteomes" id="UP000199494"/>
    </source>
</evidence>
<keyword evidence="4" id="KW-0328">Glycosyltransferase</keyword>
<evidence type="ECO:0000256" key="9">
    <source>
        <dbReference type="ARBA" id="ARBA00023136"/>
    </source>
</evidence>
<reference evidence="10 11" key="1">
    <citation type="submission" date="2016-10" db="EMBL/GenBank/DDBJ databases">
        <authorList>
            <person name="de Groot N.N."/>
        </authorList>
    </citation>
    <scope>NUCLEOTIDE SEQUENCE [LARGE SCALE GENOMIC DNA]</scope>
    <source>
        <strain evidence="10 11">CGMCC 4.5506</strain>
    </source>
</reference>
<evidence type="ECO:0000256" key="1">
    <source>
        <dbReference type="ARBA" id="ARBA00004477"/>
    </source>
</evidence>
<evidence type="ECO:0000256" key="4">
    <source>
        <dbReference type="ARBA" id="ARBA00022676"/>
    </source>
</evidence>
<evidence type="ECO:0000256" key="2">
    <source>
        <dbReference type="ARBA" id="ARBA00004687"/>
    </source>
</evidence>
<dbReference type="GO" id="GO:0006506">
    <property type="term" value="P:GPI anchor biosynthetic process"/>
    <property type="evidence" value="ECO:0007669"/>
    <property type="project" value="UniProtKB-UniPathway"/>
</dbReference>
<dbReference type="GO" id="GO:0004376">
    <property type="term" value="F:GPI mannosyltransferase activity"/>
    <property type="evidence" value="ECO:0007669"/>
    <property type="project" value="InterPro"/>
</dbReference>
<dbReference type="AlphaFoldDB" id="A0A1G6NC76"/>
<keyword evidence="8" id="KW-1133">Transmembrane helix</keyword>
<dbReference type="PANTHER" id="PTHR12468">
    <property type="entry name" value="GPI MANNOSYLTRANSFERASE 2"/>
    <property type="match status" value="1"/>
</dbReference>
<keyword evidence="11" id="KW-1185">Reference proteome</keyword>
<comment type="subcellular location">
    <subcellularLocation>
        <location evidence="1">Endoplasmic reticulum membrane</location>
        <topology evidence="1">Multi-pass membrane protein</topology>
    </subcellularLocation>
</comment>
<keyword evidence="7" id="KW-0256">Endoplasmic reticulum</keyword>
<keyword evidence="5" id="KW-0808">Transferase</keyword>
<protein>
    <submittedName>
        <fullName evidence="10">Uncharacterized protein</fullName>
    </submittedName>
</protein>
<gene>
    <name evidence="10" type="ORF">SAMN05421630_10347</name>
</gene>
<dbReference type="STRING" id="530584.SAMN05421630_10347"/>
<proteinExistence type="predicted"/>
<evidence type="ECO:0000313" key="10">
    <source>
        <dbReference type="EMBL" id="SDC64896.1"/>
    </source>
</evidence>
<sequence length="390" mass="41264">MANHYPRIPTVTATLQQLGERARGPIGSALPALTLYYAAQAISVLLLTVMSAQAGMPIGQVLGSFDGNWFMEIAEHGYRQDVVIDANGKPSEVSLAFFPLYPGVVGAFTAIGIPVLTSGIIVSLVAGGVAAWGLSVLGTEIADRRTGTMLVAVWAIAPGSVVLHMVYSEALFCALAVWTLVALHRRQWLTAGSLALLAGLTRSTAAALIAAVGVAALIAIVRRRDGWRPYAAALIAPLGLLGYLLYVAARSGRLDGWFWLQAEVWYLGFDGGAFTWEQLGNALTGEVPGWAVLVALIVLGTIVLLAWSYTVPLPPAVHVYATLMVVSALGTSQFWQSRPRFLLPAFTIVVPIAILLAKLPNRVLGILLPVGLLASAWFGGYLLTVGGMNP</sequence>